<dbReference type="InterPro" id="IPR011227">
    <property type="entry name" value="UCP029730"/>
</dbReference>
<comment type="caution">
    <text evidence="1">The sequence shown here is derived from an EMBL/GenBank/DDBJ whole genome shotgun (WGS) entry which is preliminary data.</text>
</comment>
<reference evidence="1 2" key="1">
    <citation type="submission" date="2014-01" db="EMBL/GenBank/DDBJ databases">
        <title>Roseivivax isoporae LMG 25204 Genome Sequencing.</title>
        <authorList>
            <person name="Lai Q."/>
            <person name="Li G."/>
            <person name="Shao Z."/>
        </authorList>
    </citation>
    <scope>NUCLEOTIDE SEQUENCE [LARGE SCALE GENOMIC DNA]</scope>
    <source>
        <strain evidence="1 2">LMG 25204</strain>
    </source>
</reference>
<evidence type="ECO:0000313" key="2">
    <source>
        <dbReference type="Proteomes" id="UP000023430"/>
    </source>
</evidence>
<accession>X7F4Y5</accession>
<gene>
    <name evidence="1" type="ORF">RISW2_11085</name>
</gene>
<dbReference type="eggNOG" id="COG3931">
    <property type="taxonomic scope" value="Bacteria"/>
</dbReference>
<protein>
    <submittedName>
        <fullName evidence="1">N-formylglutamate amidohydrolase</fullName>
    </submittedName>
</protein>
<dbReference type="PATRIC" id="fig|1449351.3.peg.3273"/>
<sequence>MVHGDGWTAVEVMRGGATGSGPVLVCEHAAHAIPADLGDLGLSPEARHSHAAWDIGARDVARALSDLMEAPLVAGTLSRLVYDCNRPPEAPDAIPVRSEVHEIPGNRDLDAASRAARVARVHDPFHAAVEEVLSGRAATALITVHSFTPVFHGARREVELGFLFHADGALAQAALAAEQAAGRYRAALNEPYAASDGVTYTLARHGEGRGLPALMIEIRNDLIDTPARAQAMAAHLAPGLAAALAALSPAERAS</sequence>
<organism evidence="1 2">
    <name type="scientific">Roseivivax isoporae LMG 25204</name>
    <dbReference type="NCBI Taxonomy" id="1449351"/>
    <lineage>
        <taxon>Bacteria</taxon>
        <taxon>Pseudomonadati</taxon>
        <taxon>Pseudomonadota</taxon>
        <taxon>Alphaproteobacteria</taxon>
        <taxon>Rhodobacterales</taxon>
        <taxon>Roseobacteraceae</taxon>
        <taxon>Roseivivax</taxon>
    </lineage>
</organism>
<dbReference type="GO" id="GO:0016787">
    <property type="term" value="F:hydrolase activity"/>
    <property type="evidence" value="ECO:0007669"/>
    <property type="project" value="UniProtKB-KW"/>
</dbReference>
<dbReference type="SUPFAM" id="SSF53187">
    <property type="entry name" value="Zn-dependent exopeptidases"/>
    <property type="match status" value="1"/>
</dbReference>
<dbReference type="Pfam" id="PF05013">
    <property type="entry name" value="FGase"/>
    <property type="match status" value="1"/>
</dbReference>
<name>X7F4Y5_9RHOB</name>
<dbReference type="AlphaFoldDB" id="X7F4Y5"/>
<dbReference type="Gene3D" id="3.40.630.40">
    <property type="entry name" value="Zn-dependent exopeptidases"/>
    <property type="match status" value="1"/>
</dbReference>
<proteinExistence type="predicted"/>
<dbReference type="Proteomes" id="UP000023430">
    <property type="component" value="Unassembled WGS sequence"/>
</dbReference>
<keyword evidence="1" id="KW-0378">Hydrolase</keyword>
<dbReference type="STRING" id="1449351.RISW2_11085"/>
<dbReference type="EMBL" id="JAME01000026">
    <property type="protein sequence ID" value="ETX27870.1"/>
    <property type="molecule type" value="Genomic_DNA"/>
</dbReference>
<keyword evidence="2" id="KW-1185">Reference proteome</keyword>
<dbReference type="PIRSF" id="PIRSF029730">
    <property type="entry name" value="UCP029730"/>
    <property type="match status" value="1"/>
</dbReference>
<dbReference type="InterPro" id="IPR007709">
    <property type="entry name" value="N-FG_amidohydro"/>
</dbReference>
<evidence type="ECO:0000313" key="1">
    <source>
        <dbReference type="EMBL" id="ETX27870.1"/>
    </source>
</evidence>